<organism evidence="2 3">
    <name type="scientific">Asanoa siamensis</name>
    <dbReference type="NCBI Taxonomy" id="926357"/>
    <lineage>
        <taxon>Bacteria</taxon>
        <taxon>Bacillati</taxon>
        <taxon>Actinomycetota</taxon>
        <taxon>Actinomycetes</taxon>
        <taxon>Micromonosporales</taxon>
        <taxon>Micromonosporaceae</taxon>
        <taxon>Asanoa</taxon>
    </lineage>
</organism>
<evidence type="ECO:0000313" key="3">
    <source>
        <dbReference type="Proteomes" id="UP000604117"/>
    </source>
</evidence>
<dbReference type="Proteomes" id="UP000604117">
    <property type="component" value="Unassembled WGS sequence"/>
</dbReference>
<evidence type="ECO:0000313" key="2">
    <source>
        <dbReference type="EMBL" id="GIF72430.1"/>
    </source>
</evidence>
<keyword evidence="3" id="KW-1185">Reference proteome</keyword>
<evidence type="ECO:0000256" key="1">
    <source>
        <dbReference type="SAM" id="MobiDB-lite"/>
    </source>
</evidence>
<proteinExistence type="predicted"/>
<sequence>MLRYLDNAATSAVPVEPDGWERPASPTSLLTAHLDARGKLGGAVRPLRRRHSGNAASAPGPADYSAAR</sequence>
<accession>A0ABQ4CMB2</accession>
<dbReference type="EMBL" id="BONE01000011">
    <property type="protein sequence ID" value="GIF72430.1"/>
    <property type="molecule type" value="Genomic_DNA"/>
</dbReference>
<protein>
    <submittedName>
        <fullName evidence="2">Uncharacterized protein</fullName>
    </submittedName>
</protein>
<name>A0ABQ4CMB2_9ACTN</name>
<feature type="region of interest" description="Disordered" evidence="1">
    <location>
        <begin position="40"/>
        <end position="68"/>
    </location>
</feature>
<feature type="region of interest" description="Disordered" evidence="1">
    <location>
        <begin position="1"/>
        <end position="24"/>
    </location>
</feature>
<dbReference type="RefSeq" id="WP_203711915.1">
    <property type="nucleotide sequence ID" value="NZ_BONE01000011.1"/>
</dbReference>
<gene>
    <name evidence="2" type="ORF">Asi02nite_19480</name>
</gene>
<reference evidence="2 3" key="1">
    <citation type="submission" date="2021-01" db="EMBL/GenBank/DDBJ databases">
        <title>Whole genome shotgun sequence of Asanoa siamensis NBRC 107932.</title>
        <authorList>
            <person name="Komaki H."/>
            <person name="Tamura T."/>
        </authorList>
    </citation>
    <scope>NUCLEOTIDE SEQUENCE [LARGE SCALE GENOMIC DNA]</scope>
    <source>
        <strain evidence="2 3">NBRC 107932</strain>
    </source>
</reference>
<comment type="caution">
    <text evidence="2">The sequence shown here is derived from an EMBL/GenBank/DDBJ whole genome shotgun (WGS) entry which is preliminary data.</text>
</comment>